<proteinExistence type="predicted"/>
<evidence type="ECO:0000313" key="1">
    <source>
        <dbReference type="EMBL" id="UWZ80919.1"/>
    </source>
</evidence>
<gene>
    <name evidence="1" type="ORF">L9S41_05815</name>
</gene>
<keyword evidence="2" id="KW-1185">Reference proteome</keyword>
<dbReference type="RefSeq" id="WP_260749286.1">
    <property type="nucleotide sequence ID" value="NZ_CP092109.1"/>
</dbReference>
<evidence type="ECO:0000313" key="2">
    <source>
        <dbReference type="Proteomes" id="UP001060414"/>
    </source>
</evidence>
<organism evidence="1 2">
    <name type="scientific">Geoalkalibacter halelectricus</name>
    <dbReference type="NCBI Taxonomy" id="2847045"/>
    <lineage>
        <taxon>Bacteria</taxon>
        <taxon>Pseudomonadati</taxon>
        <taxon>Thermodesulfobacteriota</taxon>
        <taxon>Desulfuromonadia</taxon>
        <taxon>Desulfuromonadales</taxon>
        <taxon>Geoalkalibacteraceae</taxon>
        <taxon>Geoalkalibacter</taxon>
    </lineage>
</organism>
<protein>
    <submittedName>
        <fullName evidence="1">Uncharacterized protein</fullName>
    </submittedName>
</protein>
<sequence>MPTKTERILSYLPRTFRALPRPSVLHSLVDAFGAELLKGENSLAAVMLSHWVDHADRGAELIDDLARIGALYGLAPRPDESVEEFRTHLKRYIRTFLEGTVTVQGALRITAETLALHIADDYARMDCWWNRPTEILTTRRELGADAARLVLGLTEAVAEGGAPAMAEVRSHADLSAGVDLRGAGHLHLAVDGAPAVSVDLTASAGDPAAVHLDELRDAINADLGLSLADHDGRHLRLTSPTLGAAGRLEILDGPADAAPLLFDLPPRRYLGSDAAPARLSSRESHAGPIDLSRERYLRLFIDGAHLAEIDCAGADPAATSLDEVRDNINAAFGFALASHEESRLILTSPTLGLGSRIEVLGPAAQDARVRLLGGVPPLTLGSDAATARLVGAVDLSLGVDLSQAANLALRIDGGAPMIINCAGPDPARTLLPEVVAAINTALGQEVASHNSRRLILASPTSGAAASLEIAQADAGDASEVLLGLKPRLFQGQGARQAQIIGRVELSAGVDLAALHQLHLAVDDAPPVLINLRATAADRRSVSLAELVTAINQALAAPVAAHDGHRLLLTSPTSGTASRLAVIAMEEDHPRRFVTRTPILDEAALALFGFIAKEAQGTPAGQARLTGNIDLSRGVDLRNGRFLRLAIDAAPPVEVDCAGPRPRASTLAEITAAINTALGADIASHDDRNLTLAAPSNGAESRVRVLPSQALDAREVLLGLPETTARGSNATGVTFIGTVNLTNGVDLPPQAFVNIGIDGDPPIAVSLTGENAAHKNLNQLMLAINLALGKNLARHDGRYLSLASPSVGAIARLEFAAAPGIDVTTQIFGITPPRDYQGQDAHPASLQGLNNLPAGVDLRVQRFLRLAIDGQASRDLDCSLDAADPAAATLDEIVAAINNQAGAAVATHEGARLTLTSPTNGAASRLVLTTAKAGDAALKLLGSGVEEAQGLAGAAAILTGEVDLIAGADLSRRGLLRLAVDGGRPEDIDVAGAAPGRTFGDEVVAAINRVFSGLASLTDEDRLQLTSPTSGEGSRVSLLPLRHLEVVEYPPAPRATSALLHFGEALNIDNQGAAEVFAEARFHTSQGVAGPGLADVAAGWRLVLRVVLNADDGARVWRDADGKVRAERILADGSRLPIAAERIFLDGEQASILRLPRGRNRWLFLNCQGHRYNVARFDQGRFTGGLCRTRGIFNLSRFFQLTGGPLAAVFAWPPGQDPEPATHLSLSWLEHQPGAFRVNLPADLPPRFGARFNEARFALPGAAPEFYPFSVTEPAEDPDYLPARLNASSQLVKAQVVPNVPLGWQPVAMPFRKARALTLGGSNQAARIYLAEEGIQGFLEIEAKVPGAAGNSIRIAARKSGPALFDVSVEFEGGRFENARTIVLGDPLPALTSDLLKPSAVGLLQARAAGVKVKVTRDRT</sequence>
<reference evidence="1" key="1">
    <citation type="journal article" date="2022" name="Environ. Microbiol.">
        <title>Geoalkalibacter halelectricus SAP #1 sp. nov. possessing extracellular electron transfer and mineral#reducing capabilities from a haloalkaline environment.</title>
        <authorList>
            <person name="Yadav S."/>
            <person name="Singh R."/>
            <person name="Sundharam S.S."/>
            <person name="Chaudhary S."/>
            <person name="Krishnamurthi S."/>
            <person name="Patil S.A."/>
        </authorList>
    </citation>
    <scope>NUCLEOTIDE SEQUENCE</scope>
    <source>
        <strain evidence="1">SAP-1</strain>
    </source>
</reference>
<accession>A0ABY5ZQ08</accession>
<dbReference type="Proteomes" id="UP001060414">
    <property type="component" value="Chromosome"/>
</dbReference>
<dbReference type="EMBL" id="CP092109">
    <property type="protein sequence ID" value="UWZ80919.1"/>
    <property type="molecule type" value="Genomic_DNA"/>
</dbReference>
<name>A0ABY5ZQ08_9BACT</name>